<sequence length="233" mass="27785">MTLQEIQNSENLIWENIYDFEFFFYIAPNASYHVKCKLLSHSSIINILNKKIYGIDFDINELNRKYIMDLHQKKNLILNLKQILREQILYSGIVYNSEILTIPELRSNKLELFYQPLNDVNFYRVICNGIHDDVNDDNNDDYDFEFFNHDFTRYVTCKLLSHTSIINILNKEIYGTVFDENGLKHKYNLSEHQKLDLELNLERDLPVYLDILEILNEGMGRRIPTQANSNYRQ</sequence>
<comment type="caution">
    <text evidence="1">The sequence shown here is derived from an EMBL/GenBank/DDBJ whole genome shotgun (WGS) entry which is preliminary data.</text>
</comment>
<dbReference type="Proteomes" id="UP000615446">
    <property type="component" value="Unassembled WGS sequence"/>
</dbReference>
<dbReference type="AlphaFoldDB" id="A0A2Z6R668"/>
<proteinExistence type="predicted"/>
<evidence type="ECO:0000313" key="3">
    <source>
        <dbReference type="Proteomes" id="UP000247702"/>
    </source>
</evidence>
<gene>
    <name evidence="2" type="ORF">RCL2_002962200</name>
    <name evidence="1" type="ORF">RclHR1_02010008</name>
</gene>
<reference evidence="2" key="2">
    <citation type="submission" date="2019-10" db="EMBL/GenBank/DDBJ databases">
        <title>Conservation and host-specific expression of non-tandemly repeated heterogenous ribosome RNA gene in arbuscular mycorrhizal fungi.</title>
        <authorList>
            <person name="Maeda T."/>
            <person name="Kobayashi Y."/>
            <person name="Nakagawa T."/>
            <person name="Ezawa T."/>
            <person name="Yamaguchi K."/>
            <person name="Bino T."/>
            <person name="Nishimoto Y."/>
            <person name="Shigenobu S."/>
            <person name="Kawaguchi M."/>
        </authorList>
    </citation>
    <scope>NUCLEOTIDE SEQUENCE</scope>
    <source>
        <strain evidence="2">HR1</strain>
    </source>
</reference>
<dbReference type="EMBL" id="BLAL01000319">
    <property type="protein sequence ID" value="GET03276.1"/>
    <property type="molecule type" value="Genomic_DNA"/>
</dbReference>
<keyword evidence="3" id="KW-1185">Reference proteome</keyword>
<evidence type="ECO:0000313" key="1">
    <source>
        <dbReference type="EMBL" id="GBB92471.1"/>
    </source>
</evidence>
<accession>A0A2Z6R668</accession>
<organism evidence="1 3">
    <name type="scientific">Rhizophagus clarus</name>
    <dbReference type="NCBI Taxonomy" id="94130"/>
    <lineage>
        <taxon>Eukaryota</taxon>
        <taxon>Fungi</taxon>
        <taxon>Fungi incertae sedis</taxon>
        <taxon>Mucoromycota</taxon>
        <taxon>Glomeromycotina</taxon>
        <taxon>Glomeromycetes</taxon>
        <taxon>Glomerales</taxon>
        <taxon>Glomeraceae</taxon>
        <taxon>Rhizophagus</taxon>
    </lineage>
</organism>
<dbReference type="OrthoDB" id="2305046at2759"/>
<name>A0A2Z6R668_9GLOM</name>
<dbReference type="Proteomes" id="UP000247702">
    <property type="component" value="Unassembled WGS sequence"/>
</dbReference>
<reference evidence="1 3" key="1">
    <citation type="submission" date="2017-11" db="EMBL/GenBank/DDBJ databases">
        <title>The genome of Rhizophagus clarus HR1 reveals common genetic basis of auxotrophy among arbuscular mycorrhizal fungi.</title>
        <authorList>
            <person name="Kobayashi Y."/>
        </authorList>
    </citation>
    <scope>NUCLEOTIDE SEQUENCE [LARGE SCALE GENOMIC DNA]</scope>
    <source>
        <strain evidence="1 3">HR1</strain>
    </source>
</reference>
<evidence type="ECO:0000313" key="2">
    <source>
        <dbReference type="EMBL" id="GET03276.1"/>
    </source>
</evidence>
<protein>
    <submittedName>
        <fullName evidence="1">Uncharacterized protein</fullName>
    </submittedName>
</protein>
<dbReference type="EMBL" id="BEXD01001125">
    <property type="protein sequence ID" value="GBB92471.1"/>
    <property type="molecule type" value="Genomic_DNA"/>
</dbReference>